<gene>
    <name evidence="1" type="ORF">SDC9_197692</name>
</gene>
<comment type="caution">
    <text evidence="1">The sequence shown here is derived from an EMBL/GenBank/DDBJ whole genome shotgun (WGS) entry which is preliminary data.</text>
</comment>
<proteinExistence type="predicted"/>
<sequence>MDDSKIAVDANINAAKIERESLVTQINDATTLLKASRVHYDPTGQTLDIAFEEMSQNIVYKVDIISTNGNVYKGGDFVTTLLARVYQGTTDLTDTIDANRFRWTRVSSDTAGDAAWNTSHFGGAKQVTVTQSEIMNQATFQCTILDKNLN</sequence>
<accession>A0A645IGH1</accession>
<evidence type="ECO:0000313" key="1">
    <source>
        <dbReference type="EMBL" id="MPN50066.1"/>
    </source>
</evidence>
<name>A0A645IGH1_9ZZZZ</name>
<organism evidence="1">
    <name type="scientific">bioreactor metagenome</name>
    <dbReference type="NCBI Taxonomy" id="1076179"/>
    <lineage>
        <taxon>unclassified sequences</taxon>
        <taxon>metagenomes</taxon>
        <taxon>ecological metagenomes</taxon>
    </lineage>
</organism>
<dbReference type="AlphaFoldDB" id="A0A645IGH1"/>
<dbReference type="EMBL" id="VSSQ01113890">
    <property type="protein sequence ID" value="MPN50066.1"/>
    <property type="molecule type" value="Genomic_DNA"/>
</dbReference>
<reference evidence="1" key="1">
    <citation type="submission" date="2019-08" db="EMBL/GenBank/DDBJ databases">
        <authorList>
            <person name="Kucharzyk K."/>
            <person name="Murdoch R.W."/>
            <person name="Higgins S."/>
            <person name="Loffler F."/>
        </authorList>
    </citation>
    <scope>NUCLEOTIDE SEQUENCE</scope>
</reference>
<protein>
    <submittedName>
        <fullName evidence="1">Uncharacterized protein</fullName>
    </submittedName>
</protein>